<gene>
    <name evidence="7" type="ORF">BT63DRAFT_434568</name>
</gene>
<keyword evidence="3" id="KW-0333">Golgi apparatus</keyword>
<name>A0A6A6U0D8_9PEZI</name>
<keyword evidence="8" id="KW-1185">Reference proteome</keyword>
<dbReference type="PANTHER" id="PTHR12893">
    <property type="entry name" value="GOLGI REASSEMBLY STACKING PROTEIN GRASP"/>
    <property type="match status" value="1"/>
</dbReference>
<feature type="compositionally biased region" description="Basic and acidic residues" evidence="5">
    <location>
        <begin position="280"/>
        <end position="296"/>
    </location>
</feature>
<evidence type="ECO:0000313" key="7">
    <source>
        <dbReference type="EMBL" id="KAF2665126.1"/>
    </source>
</evidence>
<dbReference type="InterPro" id="IPR007583">
    <property type="entry name" value="GRASP55_65"/>
</dbReference>
<dbReference type="OrthoDB" id="3318at2759"/>
<dbReference type="FunFam" id="2.30.42.10:FF:000026">
    <property type="entry name" value="Golgi reassembly stacking protein 2"/>
    <property type="match status" value="1"/>
</dbReference>
<dbReference type="EMBL" id="MU004241">
    <property type="protein sequence ID" value="KAF2665126.1"/>
    <property type="molecule type" value="Genomic_DNA"/>
</dbReference>
<sequence>MFGALNRFIGRLDGEPQAQTAPHGAAGFQILRSTNKELALEPWFDFIIGINGRTLDNSDPNLFAAEVRNCGGSTISLGIWSAKGQKIKEIYAPIPVESPSLGLSLQWAPLSSTEDVWHVLEVAPNSPADKAGLLPYGDYIIGSPEGIVRGESGLPELIEDFLDQPLKLFVYNHEYNVTRPVELSPSRHWGGQGALGCTLGFGALHRIPAPLEEPPHGPGETMFDTSLDEKQALAAAPANTDFLVPANMQFDAPKAPAGPPVAKRERKVRHHASPNAEIDEYFREGEQKSREEDHAPSPKPGGPGVRPPPPKVGPPPKAASPAAKESE</sequence>
<dbReference type="AlphaFoldDB" id="A0A6A6U0D8"/>
<dbReference type="GO" id="GO:0000139">
    <property type="term" value="C:Golgi membrane"/>
    <property type="evidence" value="ECO:0007669"/>
    <property type="project" value="UniProtKB-SubCell"/>
</dbReference>
<feature type="compositionally biased region" description="Pro residues" evidence="5">
    <location>
        <begin position="297"/>
        <end position="318"/>
    </location>
</feature>
<keyword evidence="2" id="KW-0677">Repeat</keyword>
<dbReference type="InterPro" id="IPR036034">
    <property type="entry name" value="PDZ_sf"/>
</dbReference>
<evidence type="ECO:0000256" key="2">
    <source>
        <dbReference type="ARBA" id="ARBA00022737"/>
    </source>
</evidence>
<evidence type="ECO:0000256" key="1">
    <source>
        <dbReference type="ARBA" id="ARBA00004394"/>
    </source>
</evidence>
<dbReference type="GO" id="GO:0007030">
    <property type="term" value="P:Golgi organization"/>
    <property type="evidence" value="ECO:0007669"/>
    <property type="project" value="TreeGrafter"/>
</dbReference>
<proteinExistence type="predicted"/>
<dbReference type="PROSITE" id="PS51865">
    <property type="entry name" value="PDZ_GRASP"/>
    <property type="match status" value="2"/>
</dbReference>
<keyword evidence="4" id="KW-0472">Membrane</keyword>
<dbReference type="Proteomes" id="UP000799302">
    <property type="component" value="Unassembled WGS sequence"/>
</dbReference>
<feature type="domain" description="PDZ GRASP-type" evidence="6">
    <location>
        <begin position="115"/>
        <end position="204"/>
    </location>
</feature>
<dbReference type="Gene3D" id="2.30.42.10">
    <property type="match status" value="2"/>
</dbReference>
<evidence type="ECO:0000256" key="5">
    <source>
        <dbReference type="SAM" id="MobiDB-lite"/>
    </source>
</evidence>
<dbReference type="SUPFAM" id="SSF50156">
    <property type="entry name" value="PDZ domain-like"/>
    <property type="match status" value="1"/>
</dbReference>
<comment type="subcellular location">
    <subcellularLocation>
        <location evidence="1">Golgi apparatus membrane</location>
    </subcellularLocation>
</comment>
<evidence type="ECO:0000313" key="8">
    <source>
        <dbReference type="Proteomes" id="UP000799302"/>
    </source>
</evidence>
<dbReference type="Pfam" id="PF04495">
    <property type="entry name" value="GRASP55_65"/>
    <property type="match status" value="1"/>
</dbReference>
<evidence type="ECO:0000256" key="4">
    <source>
        <dbReference type="ARBA" id="ARBA00023136"/>
    </source>
</evidence>
<feature type="region of interest" description="Disordered" evidence="5">
    <location>
        <begin position="250"/>
        <end position="327"/>
    </location>
</feature>
<evidence type="ECO:0000256" key="3">
    <source>
        <dbReference type="ARBA" id="ARBA00023034"/>
    </source>
</evidence>
<dbReference type="InterPro" id="IPR024958">
    <property type="entry name" value="GRASP_PDZ"/>
</dbReference>
<accession>A0A6A6U0D8</accession>
<feature type="domain" description="PDZ GRASP-type" evidence="6">
    <location>
        <begin position="26"/>
        <end position="110"/>
    </location>
</feature>
<dbReference type="PANTHER" id="PTHR12893:SF0">
    <property type="entry name" value="GRASP65"/>
    <property type="match status" value="1"/>
</dbReference>
<reference evidence="7" key="1">
    <citation type="journal article" date="2020" name="Stud. Mycol.">
        <title>101 Dothideomycetes genomes: a test case for predicting lifestyles and emergence of pathogens.</title>
        <authorList>
            <person name="Haridas S."/>
            <person name="Albert R."/>
            <person name="Binder M."/>
            <person name="Bloem J."/>
            <person name="Labutti K."/>
            <person name="Salamov A."/>
            <person name="Andreopoulos B."/>
            <person name="Baker S."/>
            <person name="Barry K."/>
            <person name="Bills G."/>
            <person name="Bluhm B."/>
            <person name="Cannon C."/>
            <person name="Castanera R."/>
            <person name="Culley D."/>
            <person name="Daum C."/>
            <person name="Ezra D."/>
            <person name="Gonzalez J."/>
            <person name="Henrissat B."/>
            <person name="Kuo A."/>
            <person name="Liang C."/>
            <person name="Lipzen A."/>
            <person name="Lutzoni F."/>
            <person name="Magnuson J."/>
            <person name="Mondo S."/>
            <person name="Nolan M."/>
            <person name="Ohm R."/>
            <person name="Pangilinan J."/>
            <person name="Park H.-J."/>
            <person name="Ramirez L."/>
            <person name="Alfaro M."/>
            <person name="Sun H."/>
            <person name="Tritt A."/>
            <person name="Yoshinaga Y."/>
            <person name="Zwiers L.-H."/>
            <person name="Turgeon B."/>
            <person name="Goodwin S."/>
            <person name="Spatafora J."/>
            <person name="Crous P."/>
            <person name="Grigoriev I."/>
        </authorList>
    </citation>
    <scope>NUCLEOTIDE SEQUENCE</scope>
    <source>
        <strain evidence="7">CBS 115976</strain>
    </source>
</reference>
<evidence type="ECO:0000259" key="6">
    <source>
        <dbReference type="PROSITE" id="PS51865"/>
    </source>
</evidence>
<protein>
    <recommendedName>
        <fullName evidence="6">PDZ GRASP-type domain-containing protein</fullName>
    </recommendedName>
</protein>
<organism evidence="7 8">
    <name type="scientific">Microthyrium microscopicum</name>
    <dbReference type="NCBI Taxonomy" id="703497"/>
    <lineage>
        <taxon>Eukaryota</taxon>
        <taxon>Fungi</taxon>
        <taxon>Dikarya</taxon>
        <taxon>Ascomycota</taxon>
        <taxon>Pezizomycotina</taxon>
        <taxon>Dothideomycetes</taxon>
        <taxon>Dothideomycetes incertae sedis</taxon>
        <taxon>Microthyriales</taxon>
        <taxon>Microthyriaceae</taxon>
        <taxon>Microthyrium</taxon>
    </lineage>
</organism>